<name>A0A060LYZ6_9BACI</name>
<sequence>MNDGVDLKKIAKELNVPLDELKKVIDHCRQENAEHERKQ</sequence>
<dbReference type="KEGG" id="ble:BleG1_2853"/>
<feature type="domain" description="HTH cro/C1-type" evidence="1">
    <location>
        <begin position="7"/>
        <end position="21"/>
    </location>
</feature>
<dbReference type="InterPro" id="IPR001387">
    <property type="entry name" value="Cro/C1-type_HTH"/>
</dbReference>
<keyword evidence="3" id="KW-1185">Reference proteome</keyword>
<gene>
    <name evidence="2" type="ORF">BleG1_2853</name>
</gene>
<dbReference type="Proteomes" id="UP000027142">
    <property type="component" value="Chromosome"/>
</dbReference>
<evidence type="ECO:0000259" key="1">
    <source>
        <dbReference type="PROSITE" id="PS50943"/>
    </source>
</evidence>
<evidence type="ECO:0000313" key="3">
    <source>
        <dbReference type="Proteomes" id="UP000027142"/>
    </source>
</evidence>
<accession>A0A060LYZ6</accession>
<evidence type="ECO:0000313" key="2">
    <source>
        <dbReference type="EMBL" id="AIC95417.1"/>
    </source>
</evidence>
<organism evidence="2 3">
    <name type="scientific">Shouchella lehensis G1</name>
    <dbReference type="NCBI Taxonomy" id="1246626"/>
    <lineage>
        <taxon>Bacteria</taxon>
        <taxon>Bacillati</taxon>
        <taxon>Bacillota</taxon>
        <taxon>Bacilli</taxon>
        <taxon>Bacillales</taxon>
        <taxon>Bacillaceae</taxon>
        <taxon>Shouchella</taxon>
    </lineage>
</organism>
<proteinExistence type="predicted"/>
<dbReference type="EMBL" id="CP003923">
    <property type="protein sequence ID" value="AIC95417.1"/>
    <property type="molecule type" value="Genomic_DNA"/>
</dbReference>
<dbReference type="PATRIC" id="fig|1246626.3.peg.2843"/>
<reference evidence="2 3" key="1">
    <citation type="journal article" date="2014" name="Gene">
        <title>A comparative genomic analysis of the alkalitolerant soil bacterium Bacillus lehensis G1.</title>
        <authorList>
            <person name="Noor Y.M."/>
            <person name="Samsulrizal N.H."/>
            <person name="Jema'on N.A."/>
            <person name="Low K.O."/>
            <person name="Ramli A.N."/>
            <person name="Alias N.I."/>
            <person name="Damis S.I."/>
            <person name="Fuzi S.F."/>
            <person name="Isa M.N."/>
            <person name="Murad A.M."/>
            <person name="Raih M.F."/>
            <person name="Bakar F.D."/>
            <person name="Najimudin N."/>
            <person name="Mahadi N.M."/>
            <person name="Illias R.M."/>
        </authorList>
    </citation>
    <scope>NUCLEOTIDE SEQUENCE [LARGE SCALE GENOMIC DNA]</scope>
    <source>
        <strain evidence="2 3">G1</strain>
    </source>
</reference>
<dbReference type="HOGENOM" id="CLU_3304802_0_0_9"/>
<protein>
    <recommendedName>
        <fullName evidence="1">HTH cro/C1-type domain-containing protein</fullName>
    </recommendedName>
</protein>
<dbReference type="PROSITE" id="PS50943">
    <property type="entry name" value="HTH_CROC1"/>
    <property type="match status" value="1"/>
</dbReference>
<dbReference type="AlphaFoldDB" id="A0A060LYZ6"/>